<reference evidence="3 4" key="1">
    <citation type="submission" date="2015-05" db="EMBL/GenBank/DDBJ databases">
        <title>Genome sequencing project for genomic taxonomy and phylogenomics of Bacillus-like bacteria.</title>
        <authorList>
            <person name="Liu B."/>
            <person name="Wang J."/>
            <person name="Zhu Y."/>
            <person name="Liu G."/>
            <person name="Chen Q."/>
            <person name="Chen Z."/>
            <person name="Lan J."/>
            <person name="Che J."/>
            <person name="Ge C."/>
            <person name="Shi H."/>
            <person name="Pan Z."/>
            <person name="Liu X."/>
        </authorList>
    </citation>
    <scope>NUCLEOTIDE SEQUENCE [LARGE SCALE GENOMIC DNA]</scope>
    <source>
        <strain evidence="3 4">DSM 9885</strain>
    </source>
</reference>
<dbReference type="Proteomes" id="UP000035218">
    <property type="component" value="Unassembled WGS sequence"/>
</dbReference>
<name>A0A0H0SQD3_9BACL</name>
<evidence type="ECO:0000313" key="6">
    <source>
        <dbReference type="Proteomes" id="UP000319498"/>
    </source>
</evidence>
<reference evidence="2 6" key="3">
    <citation type="submission" date="2019-06" db="EMBL/GenBank/DDBJ databases">
        <title>Whole genome shotgun sequence of Brevibacillus formosus NBRC 15716.</title>
        <authorList>
            <person name="Hosoyama A."/>
            <person name="Uohara A."/>
            <person name="Ohji S."/>
            <person name="Ichikawa N."/>
        </authorList>
    </citation>
    <scope>NUCLEOTIDE SEQUENCE [LARGE SCALE GENOMIC DNA]</scope>
    <source>
        <strain evidence="2 6">NBRC 15716</strain>
    </source>
</reference>
<dbReference type="EMBL" id="BJOL01000013">
    <property type="protein sequence ID" value="GED58079.1"/>
    <property type="molecule type" value="Genomic_DNA"/>
</dbReference>
<dbReference type="EMBL" id="CP018145">
    <property type="protein sequence ID" value="ASJ54257.1"/>
    <property type="molecule type" value="Genomic_DNA"/>
</dbReference>
<evidence type="ECO:0000313" key="1">
    <source>
        <dbReference type="EMBL" id="ASJ54257.1"/>
    </source>
</evidence>
<dbReference type="Proteomes" id="UP000319498">
    <property type="component" value="Unassembled WGS sequence"/>
</dbReference>
<keyword evidence="1" id="KW-0167">Capsid protein</keyword>
<dbReference type="GeneID" id="87583810"/>
<proteinExistence type="predicted"/>
<evidence type="ECO:0000313" key="3">
    <source>
        <dbReference type="EMBL" id="KLI00676.1"/>
    </source>
</evidence>
<dbReference type="RefSeq" id="WP_047067743.1">
    <property type="nucleotide sequence ID" value="NZ_BJOL01000013.1"/>
</dbReference>
<evidence type="ECO:0000313" key="4">
    <source>
        <dbReference type="Proteomes" id="UP000035218"/>
    </source>
</evidence>
<dbReference type="KEGG" id="bfm:BP422_12290"/>
<keyword evidence="1" id="KW-0946">Virion</keyword>
<evidence type="ECO:0000313" key="5">
    <source>
        <dbReference type="Proteomes" id="UP000197781"/>
    </source>
</evidence>
<dbReference type="OrthoDB" id="2374983at2"/>
<dbReference type="AlphaFoldDB" id="A0A0H0SQD3"/>
<dbReference type="Proteomes" id="UP000197781">
    <property type="component" value="Chromosome"/>
</dbReference>
<organism evidence="1 5">
    <name type="scientific">Brevibacillus formosus</name>
    <dbReference type="NCBI Taxonomy" id="54913"/>
    <lineage>
        <taxon>Bacteria</taxon>
        <taxon>Bacillati</taxon>
        <taxon>Bacillota</taxon>
        <taxon>Bacilli</taxon>
        <taxon>Bacillales</taxon>
        <taxon>Paenibacillaceae</taxon>
        <taxon>Brevibacillus</taxon>
    </lineage>
</organism>
<protein>
    <submittedName>
        <fullName evidence="1 2">Spore coat protein</fullName>
    </submittedName>
</protein>
<evidence type="ECO:0000313" key="2">
    <source>
        <dbReference type="EMBL" id="GED58079.1"/>
    </source>
</evidence>
<accession>A0A0H0SQD3</accession>
<dbReference type="InterPro" id="IPR018901">
    <property type="entry name" value="Spore_coat_CotE"/>
</dbReference>
<reference evidence="1 5" key="2">
    <citation type="submission" date="2016-11" db="EMBL/GenBank/DDBJ databases">
        <authorList>
            <person name="Jaros S."/>
            <person name="Januszkiewicz K."/>
            <person name="Wedrychowicz H."/>
        </authorList>
    </citation>
    <scope>NUCLEOTIDE SEQUENCE [LARGE SCALE GENOMIC DNA]</scope>
    <source>
        <strain evidence="1 5">NF2</strain>
    </source>
</reference>
<gene>
    <name evidence="3" type="ORF">AA984_01845</name>
    <name evidence="2" type="ORF">BFO01nite_22110</name>
    <name evidence="1" type="ORF">BP422_12290</name>
</gene>
<dbReference type="Pfam" id="PF10628">
    <property type="entry name" value="CotE"/>
    <property type="match status" value="1"/>
</dbReference>
<keyword evidence="6" id="KW-1185">Reference proteome</keyword>
<sequence length="186" mass="20573">MSGIDKDLQCRELIAKAVCGKGHKFSTTTHTIIPSQTPSTILGCWIINTNFQAEKVGDAVEVSGTYDVNLWFSFANNTQTEVKRETVQFSVLVPLTFFDKNCRGDLEIVARAVEQPKCIKAELSGGGTITVRVESEYAVEVIGETKVCVVVCNSCDDKEFHLVDDFEDNSDEFDDFDSATLLDELD</sequence>
<dbReference type="EMBL" id="LDCN01000001">
    <property type="protein sequence ID" value="KLI00676.1"/>
    <property type="molecule type" value="Genomic_DNA"/>
</dbReference>